<comment type="caution">
    <text evidence="1">The sequence shown here is derived from an EMBL/GenBank/DDBJ whole genome shotgun (WGS) entry which is preliminary data.</text>
</comment>
<accession>A0AAD7WMN6</accession>
<proteinExistence type="predicted"/>
<keyword evidence="2" id="KW-1185">Reference proteome</keyword>
<dbReference type="EMBL" id="JAINUG010000062">
    <property type="protein sequence ID" value="KAJ8402686.1"/>
    <property type="molecule type" value="Genomic_DNA"/>
</dbReference>
<reference evidence="1" key="1">
    <citation type="journal article" date="2023" name="Science">
        <title>Genome structures resolve the early diversification of teleost fishes.</title>
        <authorList>
            <person name="Parey E."/>
            <person name="Louis A."/>
            <person name="Montfort J."/>
            <person name="Bouchez O."/>
            <person name="Roques C."/>
            <person name="Iampietro C."/>
            <person name="Lluch J."/>
            <person name="Castinel A."/>
            <person name="Donnadieu C."/>
            <person name="Desvignes T."/>
            <person name="Floi Bucao C."/>
            <person name="Jouanno E."/>
            <person name="Wen M."/>
            <person name="Mejri S."/>
            <person name="Dirks R."/>
            <person name="Jansen H."/>
            <person name="Henkel C."/>
            <person name="Chen W.J."/>
            <person name="Zahm M."/>
            <person name="Cabau C."/>
            <person name="Klopp C."/>
            <person name="Thompson A.W."/>
            <person name="Robinson-Rechavi M."/>
            <person name="Braasch I."/>
            <person name="Lecointre G."/>
            <person name="Bobe J."/>
            <person name="Postlethwait J.H."/>
            <person name="Berthelot C."/>
            <person name="Roest Crollius H."/>
            <person name="Guiguen Y."/>
        </authorList>
    </citation>
    <scope>NUCLEOTIDE SEQUENCE</scope>
    <source>
        <strain evidence="1">NC1722</strain>
    </source>
</reference>
<sequence>MRLCTISSDCGSLYCGALTSRAGAVYLGTPRSRGPSPSDGHRLRTRMHACTSTAFHTWKPLDAAHVHSQRRDGEMG</sequence>
<evidence type="ECO:0000313" key="1">
    <source>
        <dbReference type="EMBL" id="KAJ8402686.1"/>
    </source>
</evidence>
<organism evidence="1 2">
    <name type="scientific">Aldrovandia affinis</name>
    <dbReference type="NCBI Taxonomy" id="143900"/>
    <lineage>
        <taxon>Eukaryota</taxon>
        <taxon>Metazoa</taxon>
        <taxon>Chordata</taxon>
        <taxon>Craniata</taxon>
        <taxon>Vertebrata</taxon>
        <taxon>Euteleostomi</taxon>
        <taxon>Actinopterygii</taxon>
        <taxon>Neopterygii</taxon>
        <taxon>Teleostei</taxon>
        <taxon>Notacanthiformes</taxon>
        <taxon>Halosauridae</taxon>
        <taxon>Aldrovandia</taxon>
    </lineage>
</organism>
<dbReference type="AlphaFoldDB" id="A0AAD7WMN6"/>
<protein>
    <submittedName>
        <fullName evidence="1">Uncharacterized protein</fullName>
    </submittedName>
</protein>
<dbReference type="Proteomes" id="UP001221898">
    <property type="component" value="Unassembled WGS sequence"/>
</dbReference>
<evidence type="ECO:0000313" key="2">
    <source>
        <dbReference type="Proteomes" id="UP001221898"/>
    </source>
</evidence>
<gene>
    <name evidence="1" type="ORF">AAFF_G00363580</name>
</gene>
<name>A0AAD7WMN6_9TELE</name>